<name>A0ABW0LKH7_9BACI</name>
<evidence type="ECO:0000313" key="2">
    <source>
        <dbReference type="Proteomes" id="UP001596147"/>
    </source>
</evidence>
<dbReference type="RefSeq" id="WP_382354181.1">
    <property type="nucleotide sequence ID" value="NZ_JBHSMC010000025.1"/>
</dbReference>
<sequence>MEKKTLWILAAMAACLALVFGFIVWRDIKGVVKEQEKPEPVMNIVAEVEEGLVESELEEYTEMNPFHDKISPERLNDAKVQEYIHKMSHQKVKADVKIGFYQMTPERINWLLASLDKAKLEHEELYREILIRWKNGDFSIADKDHNAIWDLENGSIGRATGLLTPEEEVAYIETSEEGSTYTPQ</sequence>
<organism evidence="1 2">
    <name type="scientific">Lederbergia graminis</name>
    <dbReference type="NCBI Taxonomy" id="735518"/>
    <lineage>
        <taxon>Bacteria</taxon>
        <taxon>Bacillati</taxon>
        <taxon>Bacillota</taxon>
        <taxon>Bacilli</taxon>
        <taxon>Bacillales</taxon>
        <taxon>Bacillaceae</taxon>
        <taxon>Lederbergia</taxon>
    </lineage>
</organism>
<comment type="caution">
    <text evidence="1">The sequence shown here is derived from an EMBL/GenBank/DDBJ whole genome shotgun (WGS) entry which is preliminary data.</text>
</comment>
<gene>
    <name evidence="1" type="ORF">ACFPM4_16495</name>
</gene>
<dbReference type="Pfam" id="PF19754">
    <property type="entry name" value="DUF6241"/>
    <property type="match status" value="1"/>
</dbReference>
<dbReference type="EMBL" id="JBHSMC010000025">
    <property type="protein sequence ID" value="MFC5466320.1"/>
    <property type="molecule type" value="Genomic_DNA"/>
</dbReference>
<proteinExistence type="predicted"/>
<reference evidence="2" key="1">
    <citation type="journal article" date="2019" name="Int. J. Syst. Evol. Microbiol.">
        <title>The Global Catalogue of Microorganisms (GCM) 10K type strain sequencing project: providing services to taxonomists for standard genome sequencing and annotation.</title>
        <authorList>
            <consortium name="The Broad Institute Genomics Platform"/>
            <consortium name="The Broad Institute Genome Sequencing Center for Infectious Disease"/>
            <person name="Wu L."/>
            <person name="Ma J."/>
        </authorList>
    </citation>
    <scope>NUCLEOTIDE SEQUENCE [LARGE SCALE GENOMIC DNA]</scope>
    <source>
        <strain evidence="2">CGMCC 1.12237</strain>
    </source>
</reference>
<accession>A0ABW0LKH7</accession>
<dbReference type="PROSITE" id="PS51257">
    <property type="entry name" value="PROKAR_LIPOPROTEIN"/>
    <property type="match status" value="1"/>
</dbReference>
<dbReference type="InterPro" id="IPR046208">
    <property type="entry name" value="DUF6241"/>
</dbReference>
<protein>
    <submittedName>
        <fullName evidence="1">DUF6241 domain-containing protein</fullName>
    </submittedName>
</protein>
<dbReference type="Proteomes" id="UP001596147">
    <property type="component" value="Unassembled WGS sequence"/>
</dbReference>
<evidence type="ECO:0000313" key="1">
    <source>
        <dbReference type="EMBL" id="MFC5466320.1"/>
    </source>
</evidence>
<keyword evidence="2" id="KW-1185">Reference proteome</keyword>